<proteinExistence type="predicted"/>
<accession>X1DDD7</accession>
<feature type="compositionally biased region" description="Basic and acidic residues" evidence="1">
    <location>
        <begin position="13"/>
        <end position="28"/>
    </location>
</feature>
<organism evidence="2">
    <name type="scientific">marine sediment metagenome</name>
    <dbReference type="NCBI Taxonomy" id="412755"/>
    <lineage>
        <taxon>unclassified sequences</taxon>
        <taxon>metagenomes</taxon>
        <taxon>ecological metagenomes</taxon>
    </lineage>
</organism>
<comment type="caution">
    <text evidence="2">The sequence shown here is derived from an EMBL/GenBank/DDBJ whole genome shotgun (WGS) entry which is preliminary data.</text>
</comment>
<feature type="region of interest" description="Disordered" evidence="1">
    <location>
        <begin position="1"/>
        <end position="28"/>
    </location>
</feature>
<feature type="non-terminal residue" evidence="2">
    <location>
        <position position="45"/>
    </location>
</feature>
<evidence type="ECO:0000256" key="1">
    <source>
        <dbReference type="SAM" id="MobiDB-lite"/>
    </source>
</evidence>
<sequence length="45" mass="5014">MSTDTEPQTPDTNDDKNTDNQATKNKEIVSFEDKLPNILPILPIA</sequence>
<reference evidence="2" key="1">
    <citation type="journal article" date="2014" name="Front. Microbiol.">
        <title>High frequency of phylogenetically diverse reductive dehalogenase-homologous genes in deep subseafloor sedimentary metagenomes.</title>
        <authorList>
            <person name="Kawai M."/>
            <person name="Futagami T."/>
            <person name="Toyoda A."/>
            <person name="Takaki Y."/>
            <person name="Nishi S."/>
            <person name="Hori S."/>
            <person name="Arai W."/>
            <person name="Tsubouchi T."/>
            <person name="Morono Y."/>
            <person name="Uchiyama I."/>
            <person name="Ito T."/>
            <person name="Fujiyama A."/>
            <person name="Inagaki F."/>
            <person name="Takami H."/>
        </authorList>
    </citation>
    <scope>NUCLEOTIDE SEQUENCE</scope>
    <source>
        <strain evidence="2">Expedition CK06-06</strain>
    </source>
</reference>
<name>X1DDD7_9ZZZZ</name>
<dbReference type="AlphaFoldDB" id="X1DDD7"/>
<evidence type="ECO:0000313" key="2">
    <source>
        <dbReference type="EMBL" id="GAH06330.1"/>
    </source>
</evidence>
<protein>
    <submittedName>
        <fullName evidence="2">Uncharacterized protein</fullName>
    </submittedName>
</protein>
<dbReference type="EMBL" id="BART01035937">
    <property type="protein sequence ID" value="GAH06330.1"/>
    <property type="molecule type" value="Genomic_DNA"/>
</dbReference>
<gene>
    <name evidence="2" type="ORF">S01H4_60812</name>
</gene>